<sequence length="92" mass="9517">MLRCVAPAHWPAPVPHPLAEPGHGWGVGAGAGAARRSAPWRVPGTSRPMDGRLAATWLQSADQVPTNRQSSYRRAAAAGFANLAGAAGSKRP</sequence>
<gene>
    <name evidence="1" type="ORF">GUJ93_ZPchr0006g44156</name>
</gene>
<dbReference type="EMBL" id="JAAALK010000283">
    <property type="protein sequence ID" value="KAG8073307.1"/>
    <property type="molecule type" value="Genomic_DNA"/>
</dbReference>
<evidence type="ECO:0000313" key="1">
    <source>
        <dbReference type="EMBL" id="KAG8073307.1"/>
    </source>
</evidence>
<protein>
    <submittedName>
        <fullName evidence="1">Uncharacterized protein</fullName>
    </submittedName>
</protein>
<accession>A0A8J5VJD6</accession>
<comment type="caution">
    <text evidence="1">The sequence shown here is derived from an EMBL/GenBank/DDBJ whole genome shotgun (WGS) entry which is preliminary data.</text>
</comment>
<reference evidence="1" key="2">
    <citation type="submission" date="2021-02" db="EMBL/GenBank/DDBJ databases">
        <authorList>
            <person name="Kimball J.A."/>
            <person name="Haas M.W."/>
            <person name="Macchietto M."/>
            <person name="Kono T."/>
            <person name="Duquette J."/>
            <person name="Shao M."/>
        </authorList>
    </citation>
    <scope>NUCLEOTIDE SEQUENCE</scope>
    <source>
        <tissue evidence="1">Fresh leaf tissue</tissue>
    </source>
</reference>
<proteinExistence type="predicted"/>
<name>A0A8J5VJD6_ZIZPA</name>
<evidence type="ECO:0000313" key="2">
    <source>
        <dbReference type="Proteomes" id="UP000729402"/>
    </source>
</evidence>
<dbReference type="AlphaFoldDB" id="A0A8J5VJD6"/>
<dbReference type="Proteomes" id="UP000729402">
    <property type="component" value="Unassembled WGS sequence"/>
</dbReference>
<organism evidence="1 2">
    <name type="scientific">Zizania palustris</name>
    <name type="common">Northern wild rice</name>
    <dbReference type="NCBI Taxonomy" id="103762"/>
    <lineage>
        <taxon>Eukaryota</taxon>
        <taxon>Viridiplantae</taxon>
        <taxon>Streptophyta</taxon>
        <taxon>Embryophyta</taxon>
        <taxon>Tracheophyta</taxon>
        <taxon>Spermatophyta</taxon>
        <taxon>Magnoliopsida</taxon>
        <taxon>Liliopsida</taxon>
        <taxon>Poales</taxon>
        <taxon>Poaceae</taxon>
        <taxon>BOP clade</taxon>
        <taxon>Oryzoideae</taxon>
        <taxon>Oryzeae</taxon>
        <taxon>Zizaniinae</taxon>
        <taxon>Zizania</taxon>
    </lineage>
</organism>
<keyword evidence="2" id="KW-1185">Reference proteome</keyword>
<reference evidence="1" key="1">
    <citation type="journal article" date="2021" name="bioRxiv">
        <title>Whole Genome Assembly and Annotation of Northern Wild Rice, Zizania palustris L., Supports a Whole Genome Duplication in the Zizania Genus.</title>
        <authorList>
            <person name="Haas M."/>
            <person name="Kono T."/>
            <person name="Macchietto M."/>
            <person name="Millas R."/>
            <person name="McGilp L."/>
            <person name="Shao M."/>
            <person name="Duquette J."/>
            <person name="Hirsch C.N."/>
            <person name="Kimball J."/>
        </authorList>
    </citation>
    <scope>NUCLEOTIDE SEQUENCE</scope>
    <source>
        <tissue evidence="1">Fresh leaf tissue</tissue>
    </source>
</reference>